<evidence type="ECO:0000256" key="5">
    <source>
        <dbReference type="ARBA" id="ARBA00022989"/>
    </source>
</evidence>
<feature type="domain" description="T-SNARE coiled-coil homology" evidence="8">
    <location>
        <begin position="110"/>
        <end position="172"/>
    </location>
</feature>
<dbReference type="GO" id="GO:0015031">
    <property type="term" value="P:protein transport"/>
    <property type="evidence" value="ECO:0007669"/>
    <property type="project" value="UniProtKB-KW"/>
</dbReference>
<dbReference type="GO" id="GO:0016020">
    <property type="term" value="C:membrane"/>
    <property type="evidence" value="ECO:0007669"/>
    <property type="project" value="UniProtKB-SubCell"/>
</dbReference>
<dbReference type="InterPro" id="IPR000727">
    <property type="entry name" value="T_SNARE_dom"/>
</dbReference>
<dbReference type="SMART" id="SM00397">
    <property type="entry name" value="t_SNARE"/>
    <property type="match status" value="1"/>
</dbReference>
<evidence type="ECO:0000313" key="9">
    <source>
        <dbReference type="EMBL" id="AYV75536.1"/>
    </source>
</evidence>
<accession>A0A3G4ZL28</accession>
<evidence type="ECO:0000259" key="8">
    <source>
        <dbReference type="PROSITE" id="PS50192"/>
    </source>
</evidence>
<evidence type="ECO:0000256" key="6">
    <source>
        <dbReference type="ARBA" id="ARBA00023136"/>
    </source>
</evidence>
<keyword evidence="6 7" id="KW-0472">Membrane</keyword>
<keyword evidence="4" id="KW-0653">Protein transport</keyword>
<name>A0A3G4ZL28_9VIRU</name>
<evidence type="ECO:0000256" key="7">
    <source>
        <dbReference type="SAM" id="Phobius"/>
    </source>
</evidence>
<dbReference type="Pfam" id="PF12352">
    <property type="entry name" value="V-SNARE_C"/>
    <property type="match status" value="1"/>
</dbReference>
<protein>
    <recommendedName>
        <fullName evidence="8">t-SNARE coiled-coil homology domain-containing protein</fullName>
    </recommendedName>
</protein>
<dbReference type="Pfam" id="PF05008">
    <property type="entry name" value="V-SNARE"/>
    <property type="match status" value="1"/>
</dbReference>
<evidence type="ECO:0000256" key="1">
    <source>
        <dbReference type="ARBA" id="ARBA00004211"/>
    </source>
</evidence>
<organism evidence="9">
    <name type="scientific">Terrestrivirus sp</name>
    <dbReference type="NCBI Taxonomy" id="2487775"/>
    <lineage>
        <taxon>Viruses</taxon>
        <taxon>Varidnaviria</taxon>
        <taxon>Bamfordvirae</taxon>
        <taxon>Nucleocytoviricota</taxon>
        <taxon>Megaviricetes</taxon>
        <taxon>Imitervirales</taxon>
        <taxon>Mimiviridae</taxon>
        <taxon>Klosneuvirinae</taxon>
    </lineage>
</organism>
<sequence length="228" mass="25557">MSDTADDYFNEFDTLVAQIEKLIESNGKLNLNKIKEKRNRIDIIIKSISIELRELPTGLRTGYNIKLSDYKNILIDIDEDIKALDDVELIQHNINNINNMTTIEILGHAEEIQKKSLNSLANSKNIVDTTIDIGTTTLKDLEGQGKQLNRINNGVEVVDNNINRATRILRSIMRRMATDKLIMTFICLVILGIIALVIVLVLRKYNIIPDGNSGNPSNSTIPTNSTSP</sequence>
<dbReference type="SUPFAM" id="SSF47661">
    <property type="entry name" value="t-snare proteins"/>
    <property type="match status" value="1"/>
</dbReference>
<evidence type="ECO:0000256" key="3">
    <source>
        <dbReference type="ARBA" id="ARBA00022692"/>
    </source>
</evidence>
<comment type="subcellular location">
    <subcellularLocation>
        <location evidence="1">Membrane</location>
        <topology evidence="1">Single-pass type IV membrane protein</topology>
    </subcellularLocation>
</comment>
<evidence type="ECO:0000256" key="4">
    <source>
        <dbReference type="ARBA" id="ARBA00022927"/>
    </source>
</evidence>
<dbReference type="EMBL" id="MK071980">
    <property type="protein sequence ID" value="AYV75536.1"/>
    <property type="molecule type" value="Genomic_DNA"/>
</dbReference>
<keyword evidence="3 7" id="KW-0812">Transmembrane</keyword>
<dbReference type="GO" id="GO:0000149">
    <property type="term" value="F:SNARE binding"/>
    <property type="evidence" value="ECO:0007669"/>
    <property type="project" value="TreeGrafter"/>
</dbReference>
<dbReference type="InterPro" id="IPR010989">
    <property type="entry name" value="SNARE"/>
</dbReference>
<dbReference type="GO" id="GO:0005484">
    <property type="term" value="F:SNAP receptor activity"/>
    <property type="evidence" value="ECO:0007669"/>
    <property type="project" value="TreeGrafter"/>
</dbReference>
<dbReference type="GO" id="GO:0006906">
    <property type="term" value="P:vesicle fusion"/>
    <property type="evidence" value="ECO:0007669"/>
    <property type="project" value="TreeGrafter"/>
</dbReference>
<gene>
    <name evidence="9" type="ORF">Terrestrivirus2_44</name>
</gene>
<dbReference type="Gene3D" id="1.20.5.110">
    <property type="match status" value="1"/>
</dbReference>
<evidence type="ECO:0000256" key="2">
    <source>
        <dbReference type="ARBA" id="ARBA00022448"/>
    </source>
</evidence>
<keyword evidence="2" id="KW-0813">Transport</keyword>
<dbReference type="InterPro" id="IPR007705">
    <property type="entry name" value="Vesicle_trsprt_v-SNARE_N"/>
</dbReference>
<proteinExistence type="predicted"/>
<feature type="transmembrane region" description="Helical" evidence="7">
    <location>
        <begin position="181"/>
        <end position="202"/>
    </location>
</feature>
<dbReference type="PROSITE" id="PS50192">
    <property type="entry name" value="T_SNARE"/>
    <property type="match status" value="1"/>
</dbReference>
<reference evidence="9" key="1">
    <citation type="submission" date="2018-10" db="EMBL/GenBank/DDBJ databases">
        <title>Hidden diversity of soil giant viruses.</title>
        <authorList>
            <person name="Schulz F."/>
            <person name="Alteio L."/>
            <person name="Goudeau D."/>
            <person name="Ryan E.M."/>
            <person name="Malmstrom R.R."/>
            <person name="Blanchard J."/>
            <person name="Woyke T."/>
        </authorList>
    </citation>
    <scope>NUCLEOTIDE SEQUENCE</scope>
    <source>
        <strain evidence="9">TEV1</strain>
    </source>
</reference>
<dbReference type="PANTHER" id="PTHR21230">
    <property type="entry name" value="VESICLE TRANSPORT V-SNARE PROTEIN VTI1-RELATED"/>
    <property type="match status" value="1"/>
</dbReference>
<keyword evidence="5 7" id="KW-1133">Transmembrane helix</keyword>
<dbReference type="SUPFAM" id="SSF58038">
    <property type="entry name" value="SNARE fusion complex"/>
    <property type="match status" value="1"/>
</dbReference>
<dbReference type="PANTHER" id="PTHR21230:SF79">
    <property type="entry name" value="T-SNARE COILED-COIL HOMOLOGY DOMAIN-CONTAINING PROTEIN"/>
    <property type="match status" value="1"/>
</dbReference>